<protein>
    <submittedName>
        <fullName evidence="2">Uncharacterized protein</fullName>
    </submittedName>
</protein>
<evidence type="ECO:0000313" key="3">
    <source>
        <dbReference type="Proteomes" id="UP000003477"/>
    </source>
</evidence>
<dbReference type="PATRIC" id="fig|423471.3.peg.614"/>
<organism evidence="2 3">
    <name type="scientific">Crocosphaera watsonii WH 0003</name>
    <dbReference type="NCBI Taxonomy" id="423471"/>
    <lineage>
        <taxon>Bacteria</taxon>
        <taxon>Bacillati</taxon>
        <taxon>Cyanobacteriota</taxon>
        <taxon>Cyanophyceae</taxon>
        <taxon>Oscillatoriophycideae</taxon>
        <taxon>Chroococcales</taxon>
        <taxon>Aphanothecaceae</taxon>
        <taxon>Crocosphaera</taxon>
    </lineage>
</organism>
<feature type="region of interest" description="Disordered" evidence="1">
    <location>
        <begin position="55"/>
        <end position="76"/>
    </location>
</feature>
<proteinExistence type="predicted"/>
<feature type="compositionally biased region" description="Polar residues" evidence="1">
    <location>
        <begin position="61"/>
        <end position="73"/>
    </location>
</feature>
<accession>G5IZI3</accession>
<gene>
    <name evidence="2" type="ORF">CWATWH0003_0674</name>
</gene>
<dbReference type="Proteomes" id="UP000003477">
    <property type="component" value="Unassembled WGS sequence"/>
</dbReference>
<comment type="caution">
    <text evidence="2">The sequence shown here is derived from an EMBL/GenBank/DDBJ whole genome shotgun (WGS) entry which is preliminary data.</text>
</comment>
<reference evidence="2 3" key="1">
    <citation type="journal article" date="2011" name="Front. Microbiol.">
        <title>Two Strains of Crocosphaera watsonii with Highly Conserved Genomes are Distinguished by Strain-Specific Features.</title>
        <authorList>
            <person name="Bench S.R."/>
            <person name="Ilikchyan I.N."/>
            <person name="Tripp H.J."/>
            <person name="Zehr J.P."/>
        </authorList>
    </citation>
    <scope>NUCLEOTIDE SEQUENCE [LARGE SCALE GENOMIC DNA]</scope>
    <source>
        <strain evidence="2 3">WH 0003</strain>
    </source>
</reference>
<evidence type="ECO:0000313" key="2">
    <source>
        <dbReference type="EMBL" id="EHJ14657.1"/>
    </source>
</evidence>
<dbReference type="EMBL" id="AESD01000116">
    <property type="protein sequence ID" value="EHJ14657.1"/>
    <property type="molecule type" value="Genomic_DNA"/>
</dbReference>
<dbReference type="AlphaFoldDB" id="G5IZI3"/>
<sequence length="156" mass="17965">MLDNSLKIDGIPKNLTDTDTALFRTRIYRAYEGLPEDSKKTFHITITNNSYDAKNSPIKVQANQQNTSSNGNDSPEKRVEQYLPIIPYFTMEQLVVDEELREELESAIALIKLEGKVFDDWGLRQIEPFPRTALNFYGVPGVGKKFRRSCDRLCFR</sequence>
<evidence type="ECO:0000256" key="1">
    <source>
        <dbReference type="SAM" id="MobiDB-lite"/>
    </source>
</evidence>
<name>G5IZI3_CROWT</name>